<feature type="region of interest" description="Disordered" evidence="1">
    <location>
        <begin position="147"/>
        <end position="304"/>
    </location>
</feature>
<evidence type="ECO:0000313" key="3">
    <source>
        <dbReference type="Proteomes" id="UP000504636"/>
    </source>
</evidence>
<dbReference type="OrthoDB" id="10670946at2759"/>
<dbReference type="AlphaFoldDB" id="A0A6A6YAE2"/>
<accession>A0A6A6YAE2</accession>
<protein>
    <submittedName>
        <fullName evidence="2 4">Uncharacterized protein</fullName>
    </submittedName>
</protein>
<feature type="compositionally biased region" description="Polar residues" evidence="1">
    <location>
        <begin position="53"/>
        <end position="75"/>
    </location>
</feature>
<name>A0A6A6YAE2_9PEZI</name>
<feature type="compositionally biased region" description="Basic and acidic residues" evidence="1">
    <location>
        <begin position="24"/>
        <end position="47"/>
    </location>
</feature>
<reference evidence="2 4" key="1">
    <citation type="journal article" date="2020" name="Stud. Mycol.">
        <title>101 Dothideomycetes genomes: a test case for predicting lifestyles and emergence of pathogens.</title>
        <authorList>
            <person name="Haridas S."/>
            <person name="Albert R."/>
            <person name="Binder M."/>
            <person name="Bloem J."/>
            <person name="Labutti K."/>
            <person name="Salamov A."/>
            <person name="Andreopoulos B."/>
            <person name="Baker S."/>
            <person name="Barry K."/>
            <person name="Bills G."/>
            <person name="Bluhm B."/>
            <person name="Cannon C."/>
            <person name="Castanera R."/>
            <person name="Culley D."/>
            <person name="Daum C."/>
            <person name="Ezra D."/>
            <person name="Gonzalez J."/>
            <person name="Henrissat B."/>
            <person name="Kuo A."/>
            <person name="Liang C."/>
            <person name="Lipzen A."/>
            <person name="Lutzoni F."/>
            <person name="Magnuson J."/>
            <person name="Mondo S."/>
            <person name="Nolan M."/>
            <person name="Ohm R."/>
            <person name="Pangilinan J."/>
            <person name="Park H.-J."/>
            <person name="Ramirez L."/>
            <person name="Alfaro M."/>
            <person name="Sun H."/>
            <person name="Tritt A."/>
            <person name="Yoshinaga Y."/>
            <person name="Zwiers L.-H."/>
            <person name="Turgeon B."/>
            <person name="Goodwin S."/>
            <person name="Spatafora J."/>
            <person name="Crous P."/>
            <person name="Grigoriev I."/>
        </authorList>
    </citation>
    <scope>NUCLEOTIDE SEQUENCE</scope>
    <source>
        <strain evidence="2 4">CBS 304.34</strain>
    </source>
</reference>
<reference evidence="4" key="3">
    <citation type="submission" date="2025-04" db="UniProtKB">
        <authorList>
            <consortium name="RefSeq"/>
        </authorList>
    </citation>
    <scope>IDENTIFICATION</scope>
    <source>
        <strain evidence="4">CBS 304.34</strain>
    </source>
</reference>
<dbReference type="EMBL" id="MU003708">
    <property type="protein sequence ID" value="KAF2805791.1"/>
    <property type="molecule type" value="Genomic_DNA"/>
</dbReference>
<dbReference type="Proteomes" id="UP000504636">
    <property type="component" value="Unplaced"/>
</dbReference>
<evidence type="ECO:0000256" key="1">
    <source>
        <dbReference type="SAM" id="MobiDB-lite"/>
    </source>
</evidence>
<feature type="compositionally biased region" description="Acidic residues" evidence="1">
    <location>
        <begin position="78"/>
        <end position="87"/>
    </location>
</feature>
<evidence type="ECO:0000313" key="2">
    <source>
        <dbReference type="EMBL" id="KAF2805791.1"/>
    </source>
</evidence>
<dbReference type="GeneID" id="54464702"/>
<gene>
    <name evidence="2 4" type="ORF">BDZ99DRAFT_501397</name>
</gene>
<feature type="compositionally biased region" description="Basic and acidic residues" evidence="1">
    <location>
        <begin position="154"/>
        <end position="203"/>
    </location>
</feature>
<sequence>MSCFITFRLFNHLPSAARMPEQQKLPKTDKVSKTSYSHSEKITHYESEDTVESTKIPTSSRAAPQANRPTPSVRGQDSDDSDEENEEALLIHRSVHAKYHAQNADKNTLERSDSPSTQAQAPLKPTQALSKQRKLGFAHQLKDMNERYQTQQELRTEATSKYPEHARLSPETDKGARREVKEELKMARRRRKAEEARFQEKTKMVVGDSKLLSSKPVREGGHELKKRRMMMERTRSREPEESGQDFSFPESEEAEAPVVDEQPKSSQSVKKGAATSDPIHTDSAENSEEETCTIPDNDSGDAFLTDPMDVADDAPDHVSSPAARADHRTDSAHRSFAHELAEDATEARAILVAQGTVPRQFISYDTSHIPPQQTLNMLDSRFGQWRGENPYDEVLILETGYFEEIVEANGKYRLSGMVRNGFDGGYELGSGACLERRES</sequence>
<keyword evidence="3" id="KW-1185">Reference proteome</keyword>
<organism evidence="2">
    <name type="scientific">Mytilinidion resinicola</name>
    <dbReference type="NCBI Taxonomy" id="574789"/>
    <lineage>
        <taxon>Eukaryota</taxon>
        <taxon>Fungi</taxon>
        <taxon>Dikarya</taxon>
        <taxon>Ascomycota</taxon>
        <taxon>Pezizomycotina</taxon>
        <taxon>Dothideomycetes</taxon>
        <taxon>Pleosporomycetidae</taxon>
        <taxon>Mytilinidiales</taxon>
        <taxon>Mytilinidiaceae</taxon>
        <taxon>Mytilinidion</taxon>
    </lineage>
</organism>
<reference evidence="4" key="2">
    <citation type="submission" date="2020-04" db="EMBL/GenBank/DDBJ databases">
        <authorList>
            <consortium name="NCBI Genome Project"/>
        </authorList>
    </citation>
    <scope>NUCLEOTIDE SEQUENCE</scope>
    <source>
        <strain evidence="4">CBS 304.34</strain>
    </source>
</reference>
<feature type="region of interest" description="Disordered" evidence="1">
    <location>
        <begin position="20"/>
        <end position="134"/>
    </location>
</feature>
<dbReference type="RefSeq" id="XP_033572755.1">
    <property type="nucleotide sequence ID" value="XM_033723809.1"/>
</dbReference>
<proteinExistence type="predicted"/>
<feature type="compositionally biased region" description="Basic and acidic residues" evidence="1">
    <location>
        <begin position="216"/>
        <end position="240"/>
    </location>
</feature>
<evidence type="ECO:0000313" key="4">
    <source>
        <dbReference type="RefSeq" id="XP_033572755.1"/>
    </source>
</evidence>